<dbReference type="Gene3D" id="2.40.10.10">
    <property type="entry name" value="Trypsin-like serine proteases"/>
    <property type="match status" value="2"/>
</dbReference>
<comment type="caution">
    <text evidence="3">The sequence shown here is derived from an EMBL/GenBank/DDBJ whole genome shotgun (WGS) entry which is preliminary data.</text>
</comment>
<name>A0AAW0VNR4_CHEQU</name>
<dbReference type="GO" id="GO:0004252">
    <property type="term" value="F:serine-type endopeptidase activity"/>
    <property type="evidence" value="ECO:0007669"/>
    <property type="project" value="InterPro"/>
</dbReference>
<keyword evidence="1" id="KW-1015">Disulfide bond</keyword>
<keyword evidence="4" id="KW-1185">Reference proteome</keyword>
<dbReference type="InterPro" id="IPR001254">
    <property type="entry name" value="Trypsin_dom"/>
</dbReference>
<protein>
    <recommendedName>
        <fullName evidence="2">Peptidase S1 domain-containing protein</fullName>
    </recommendedName>
</protein>
<dbReference type="InterPro" id="IPR001314">
    <property type="entry name" value="Peptidase_S1A"/>
</dbReference>
<dbReference type="CDD" id="cd00190">
    <property type="entry name" value="Tryp_SPc"/>
    <property type="match status" value="1"/>
</dbReference>
<dbReference type="PROSITE" id="PS50240">
    <property type="entry name" value="TRYPSIN_DOM"/>
    <property type="match status" value="1"/>
</dbReference>
<evidence type="ECO:0000259" key="2">
    <source>
        <dbReference type="PROSITE" id="PS50240"/>
    </source>
</evidence>
<dbReference type="Proteomes" id="UP001445076">
    <property type="component" value="Unassembled WGS sequence"/>
</dbReference>
<accession>A0AAW0VNR4</accession>
<dbReference type="InterPro" id="IPR033116">
    <property type="entry name" value="TRYPSIN_SER"/>
</dbReference>
<evidence type="ECO:0000313" key="3">
    <source>
        <dbReference type="EMBL" id="KAK8718500.1"/>
    </source>
</evidence>
<proteinExistence type="predicted"/>
<evidence type="ECO:0000313" key="4">
    <source>
        <dbReference type="Proteomes" id="UP001445076"/>
    </source>
</evidence>
<dbReference type="PROSITE" id="PS00135">
    <property type="entry name" value="TRYPSIN_SER"/>
    <property type="match status" value="1"/>
</dbReference>
<feature type="domain" description="Peptidase S1" evidence="2">
    <location>
        <begin position="1"/>
        <end position="195"/>
    </location>
</feature>
<dbReference type="SMART" id="SM00020">
    <property type="entry name" value="Tryp_SPc"/>
    <property type="match status" value="1"/>
</dbReference>
<dbReference type="GO" id="GO:0006508">
    <property type="term" value="P:proteolysis"/>
    <property type="evidence" value="ECO:0007669"/>
    <property type="project" value="InterPro"/>
</dbReference>
<dbReference type="InterPro" id="IPR009003">
    <property type="entry name" value="Peptidase_S1_PA"/>
</dbReference>
<dbReference type="InterPro" id="IPR043504">
    <property type="entry name" value="Peptidase_S1_PA_chymotrypsin"/>
</dbReference>
<dbReference type="PANTHER" id="PTHR24258:SF144">
    <property type="entry name" value="GH14088P"/>
    <property type="match status" value="1"/>
</dbReference>
<feature type="non-terminal residue" evidence="3">
    <location>
        <position position="1"/>
    </location>
</feature>
<sequence length="196" mass="20689">TVIRLGENNLSTDPDCDGSNCAPPHLTFTPASVIRHPSFTTRGTVSDDIALVRLNATVPFSRYVSPVCLPPANLDISAFLAGRQATVAGWGVTERGPDTQILQTVKISFISRDVCNPFYNNALVPEQVCFGGEGQRDSCFGDSGGPVVSTGPNNSGLYTLLAVVSFGQPTCGVPGVPAVYTNVGAYRSWILSNLQP</sequence>
<organism evidence="3 4">
    <name type="scientific">Cherax quadricarinatus</name>
    <name type="common">Australian red claw crayfish</name>
    <dbReference type="NCBI Taxonomy" id="27406"/>
    <lineage>
        <taxon>Eukaryota</taxon>
        <taxon>Metazoa</taxon>
        <taxon>Ecdysozoa</taxon>
        <taxon>Arthropoda</taxon>
        <taxon>Crustacea</taxon>
        <taxon>Multicrustacea</taxon>
        <taxon>Malacostraca</taxon>
        <taxon>Eumalacostraca</taxon>
        <taxon>Eucarida</taxon>
        <taxon>Decapoda</taxon>
        <taxon>Pleocyemata</taxon>
        <taxon>Astacidea</taxon>
        <taxon>Parastacoidea</taxon>
        <taxon>Parastacidae</taxon>
        <taxon>Cherax</taxon>
    </lineage>
</organism>
<dbReference type="PRINTS" id="PR00722">
    <property type="entry name" value="CHYMOTRYPSIN"/>
</dbReference>
<gene>
    <name evidence="3" type="ORF">OTU49_014702</name>
</gene>
<reference evidence="3 4" key="1">
    <citation type="journal article" date="2024" name="BMC Genomics">
        <title>Genome assembly of redclaw crayfish (Cherax quadricarinatus) provides insights into its immune adaptation and hypoxia tolerance.</title>
        <authorList>
            <person name="Liu Z."/>
            <person name="Zheng J."/>
            <person name="Li H."/>
            <person name="Fang K."/>
            <person name="Wang S."/>
            <person name="He J."/>
            <person name="Zhou D."/>
            <person name="Weng S."/>
            <person name="Chi M."/>
            <person name="Gu Z."/>
            <person name="He J."/>
            <person name="Li F."/>
            <person name="Wang M."/>
        </authorList>
    </citation>
    <scope>NUCLEOTIDE SEQUENCE [LARGE SCALE GENOMIC DNA]</scope>
    <source>
        <strain evidence="3">ZL_2023a</strain>
    </source>
</reference>
<dbReference type="SUPFAM" id="SSF50494">
    <property type="entry name" value="Trypsin-like serine proteases"/>
    <property type="match status" value="1"/>
</dbReference>
<dbReference type="EMBL" id="JARKIK010006151">
    <property type="protein sequence ID" value="KAK8718500.1"/>
    <property type="molecule type" value="Genomic_DNA"/>
</dbReference>
<dbReference type="Pfam" id="PF00089">
    <property type="entry name" value="Trypsin"/>
    <property type="match status" value="1"/>
</dbReference>
<dbReference type="AlphaFoldDB" id="A0AAW0VNR4"/>
<dbReference type="PANTHER" id="PTHR24258">
    <property type="entry name" value="SERINE PROTEASE-RELATED"/>
    <property type="match status" value="1"/>
</dbReference>
<evidence type="ECO:0000256" key="1">
    <source>
        <dbReference type="ARBA" id="ARBA00023157"/>
    </source>
</evidence>